<evidence type="ECO:0000256" key="3">
    <source>
        <dbReference type="ARBA" id="ARBA00022490"/>
    </source>
</evidence>
<proteinExistence type="inferred from homology"/>
<dbReference type="AlphaFoldDB" id="A0A1B0D7B3"/>
<evidence type="ECO:0000313" key="5">
    <source>
        <dbReference type="EnsemblMetazoa" id="PPAI003436-PA"/>
    </source>
</evidence>
<protein>
    <submittedName>
        <fullName evidence="5">Uncharacterized protein</fullName>
    </submittedName>
</protein>
<dbReference type="PANTHER" id="PTHR46342:SF1">
    <property type="entry name" value="ALPHA-CATULIN"/>
    <property type="match status" value="1"/>
</dbReference>
<name>A0A1B0D7B3_PHLPP</name>
<evidence type="ECO:0000313" key="6">
    <source>
        <dbReference type="Proteomes" id="UP000092462"/>
    </source>
</evidence>
<dbReference type="InterPro" id="IPR006077">
    <property type="entry name" value="Vinculin/catenin"/>
</dbReference>
<dbReference type="EMBL" id="AJVK01026794">
    <property type="status" value="NOT_ANNOTATED_CDS"/>
    <property type="molecule type" value="Genomic_DNA"/>
</dbReference>
<dbReference type="EMBL" id="AJVK01026792">
    <property type="status" value="NOT_ANNOTATED_CDS"/>
    <property type="molecule type" value="Genomic_DNA"/>
</dbReference>
<keyword evidence="6" id="KW-1185">Reference proteome</keyword>
<dbReference type="EMBL" id="AJVK01026793">
    <property type="status" value="NOT_ANNOTATED_CDS"/>
    <property type="molecule type" value="Genomic_DNA"/>
</dbReference>
<dbReference type="GO" id="GO:0051015">
    <property type="term" value="F:actin filament binding"/>
    <property type="evidence" value="ECO:0007669"/>
    <property type="project" value="InterPro"/>
</dbReference>
<dbReference type="Proteomes" id="UP000092462">
    <property type="component" value="Unassembled WGS sequence"/>
</dbReference>
<dbReference type="EnsemblMetazoa" id="PPAI003436-RA">
    <property type="protein sequence ID" value="PPAI003436-PA"/>
    <property type="gene ID" value="PPAI003436"/>
</dbReference>
<dbReference type="PRINTS" id="PR00805">
    <property type="entry name" value="ALPHACATENIN"/>
</dbReference>
<evidence type="ECO:0000256" key="2">
    <source>
        <dbReference type="ARBA" id="ARBA00008376"/>
    </source>
</evidence>
<dbReference type="Pfam" id="PF01044">
    <property type="entry name" value="Vinculin"/>
    <property type="match status" value="2"/>
</dbReference>
<accession>A0A1B0D7B3</accession>
<comment type="subcellular location">
    <subcellularLocation>
        <location evidence="1">Cytoplasm</location>
    </subcellularLocation>
</comment>
<organism evidence="5 6">
    <name type="scientific">Phlebotomus papatasi</name>
    <name type="common">Sandfly</name>
    <dbReference type="NCBI Taxonomy" id="29031"/>
    <lineage>
        <taxon>Eukaryota</taxon>
        <taxon>Metazoa</taxon>
        <taxon>Ecdysozoa</taxon>
        <taxon>Arthropoda</taxon>
        <taxon>Hexapoda</taxon>
        <taxon>Insecta</taxon>
        <taxon>Pterygota</taxon>
        <taxon>Neoptera</taxon>
        <taxon>Endopterygota</taxon>
        <taxon>Diptera</taxon>
        <taxon>Nematocera</taxon>
        <taxon>Psychodoidea</taxon>
        <taxon>Psychodidae</taxon>
        <taxon>Phlebotomus</taxon>
        <taxon>Phlebotomus</taxon>
    </lineage>
</organism>
<dbReference type="InterPro" id="IPR030045">
    <property type="entry name" value="CTNNAL1"/>
</dbReference>
<dbReference type="SUPFAM" id="SSF47220">
    <property type="entry name" value="alpha-catenin/vinculin-like"/>
    <property type="match status" value="3"/>
</dbReference>
<dbReference type="GO" id="GO:0005737">
    <property type="term" value="C:cytoplasm"/>
    <property type="evidence" value="ECO:0007669"/>
    <property type="project" value="UniProtKB-SubCell"/>
</dbReference>
<dbReference type="InterPro" id="IPR036723">
    <property type="entry name" value="Alpha-catenin/vinculin-like_sf"/>
</dbReference>
<dbReference type="Gene3D" id="1.20.120.230">
    <property type="entry name" value="Alpha-catenin/vinculin-like"/>
    <property type="match status" value="3"/>
</dbReference>
<dbReference type="GO" id="GO:0045296">
    <property type="term" value="F:cadherin binding"/>
    <property type="evidence" value="ECO:0007669"/>
    <property type="project" value="InterPro"/>
</dbReference>
<feature type="compositionally biased region" description="Low complexity" evidence="4">
    <location>
        <begin position="652"/>
        <end position="663"/>
    </location>
</feature>
<dbReference type="VEuPathDB" id="VectorBase:PPAPM1_005001"/>
<dbReference type="GO" id="GO:0007155">
    <property type="term" value="P:cell adhesion"/>
    <property type="evidence" value="ECO:0007669"/>
    <property type="project" value="InterPro"/>
</dbReference>
<dbReference type="InterPro" id="IPR001033">
    <property type="entry name" value="Alpha_catenin"/>
</dbReference>
<evidence type="ECO:0000256" key="1">
    <source>
        <dbReference type="ARBA" id="ARBA00004496"/>
    </source>
</evidence>
<evidence type="ECO:0000256" key="4">
    <source>
        <dbReference type="SAM" id="MobiDB-lite"/>
    </source>
</evidence>
<reference evidence="5" key="1">
    <citation type="submission" date="2022-08" db="UniProtKB">
        <authorList>
            <consortium name="EnsemblMetazoa"/>
        </authorList>
    </citation>
    <scope>IDENTIFICATION</scope>
    <source>
        <strain evidence="5">Israel</strain>
    </source>
</reference>
<dbReference type="VEuPathDB" id="VectorBase:PPAI003436"/>
<dbReference type="PANTHER" id="PTHR46342">
    <property type="entry name" value="ALPHA-CATULIN"/>
    <property type="match status" value="1"/>
</dbReference>
<dbReference type="GO" id="GO:0071944">
    <property type="term" value="C:cell periphery"/>
    <property type="evidence" value="ECO:0007669"/>
    <property type="project" value="UniProtKB-ARBA"/>
</dbReference>
<keyword evidence="3" id="KW-0963">Cytoplasm</keyword>
<feature type="region of interest" description="Disordered" evidence="4">
    <location>
        <begin position="511"/>
        <end position="532"/>
    </location>
</feature>
<dbReference type="GO" id="GO:0007266">
    <property type="term" value="P:Rho protein signal transduction"/>
    <property type="evidence" value="ECO:0007669"/>
    <property type="project" value="InterPro"/>
</dbReference>
<comment type="similarity">
    <text evidence="2">Belongs to the vinculin/alpha-catenin family.</text>
</comment>
<sequence length="663" mass="73619">MNEILCSSIERLCEITATDPLGYPPPDGPLSDRSAMIRAARALLSSVTRVLLLADIVVVKQLLLAKDRVARSLCRMEQVANFTEFVKAFSVFGAEMVELAHVTGDRQADLKEERRRAQMAAARQVLERSTMMLLTSSKTCLRHPECPDSRENRDTVFCQMRRAMDLIHYVVKDGVLESVVDRLSPRGAGQVDWDSERASAFTSLKHFSRLIELSRPQVTETTPKVIGNSDIVEETPTTRELTRSSSVRDRRIEAGGRSKNRTYASLERELLPPASRSAEAAMLGLSSVLVPETRDQLLAALDKVVEKTQDFTDSAYTTHEHRENILLLCDRAKLELNQLLRIAVNTEPFATNTTDIDGAIESVQSAGQDLSQQLVLAVSDQVTELGHVIKAGIDVVNSLRNIALNQELDRLQECADRFHDYIDHILEVCKLLRHIALSETLQVQAKFMEINLKIYAPQVITAARALSAHPSSKIAKENLEVFVDMWQWLASDVSTVSKEIIEMAQAQTKPDKTEYLSLPRPGKHGTTSKPLKPTRLDQEEQEKIAKAGLEMKMLTNEMDAETDKWNGASDENNDIVKRAKNMSSMAFSMYQFTKGEGTLRTTQDLFTQAEYFAEEANRLYKVYKLDFSGLSGRVAAGSSRDDEGGSGGAGDSKGATTSTEGGM</sequence>
<feature type="region of interest" description="Disordered" evidence="4">
    <location>
        <begin position="634"/>
        <end position="663"/>
    </location>
</feature>